<evidence type="ECO:0000259" key="2">
    <source>
        <dbReference type="SMART" id="SM00854"/>
    </source>
</evidence>
<evidence type="ECO:0000313" key="3">
    <source>
        <dbReference type="EMBL" id="MFC5499730.1"/>
    </source>
</evidence>
<comment type="caution">
    <text evidence="3">The sequence shown here is derived from an EMBL/GenBank/DDBJ whole genome shotgun (WGS) entry which is preliminary data.</text>
</comment>
<evidence type="ECO:0000313" key="4">
    <source>
        <dbReference type="Proteomes" id="UP001596037"/>
    </source>
</evidence>
<name>A0ABW0NGE8_9BURK</name>
<dbReference type="RefSeq" id="WP_376851981.1">
    <property type="nucleotide sequence ID" value="NZ_JBHSMF010000010.1"/>
</dbReference>
<dbReference type="EMBL" id="JBHSMF010000010">
    <property type="protein sequence ID" value="MFC5499730.1"/>
    <property type="molecule type" value="Genomic_DNA"/>
</dbReference>
<dbReference type="InterPro" id="IPR052169">
    <property type="entry name" value="CW_Biosynth-Accessory"/>
</dbReference>
<dbReference type="SUPFAM" id="SSF56300">
    <property type="entry name" value="Metallo-dependent phosphatases"/>
    <property type="match status" value="1"/>
</dbReference>
<dbReference type="Pfam" id="PF09587">
    <property type="entry name" value="PGA_cap"/>
    <property type="match status" value="1"/>
</dbReference>
<keyword evidence="4" id="KW-1185">Reference proteome</keyword>
<feature type="domain" description="Capsule synthesis protein CapA" evidence="2">
    <location>
        <begin position="2"/>
        <end position="283"/>
    </location>
</feature>
<dbReference type="CDD" id="cd07381">
    <property type="entry name" value="MPP_CapA"/>
    <property type="match status" value="1"/>
</dbReference>
<dbReference type="Proteomes" id="UP001596037">
    <property type="component" value="Unassembled WGS sequence"/>
</dbReference>
<dbReference type="SMART" id="SM00854">
    <property type="entry name" value="PGA_cap"/>
    <property type="match status" value="1"/>
</dbReference>
<protein>
    <submittedName>
        <fullName evidence="3">CapA family protein</fullName>
    </submittedName>
</protein>
<dbReference type="Gene3D" id="3.60.21.10">
    <property type="match status" value="1"/>
</dbReference>
<proteinExistence type="inferred from homology"/>
<dbReference type="InterPro" id="IPR029052">
    <property type="entry name" value="Metallo-depent_PP-like"/>
</dbReference>
<organism evidence="3 4">
    <name type="scientific">Caenimonas terrae</name>
    <dbReference type="NCBI Taxonomy" id="696074"/>
    <lineage>
        <taxon>Bacteria</taxon>
        <taxon>Pseudomonadati</taxon>
        <taxon>Pseudomonadota</taxon>
        <taxon>Betaproteobacteria</taxon>
        <taxon>Burkholderiales</taxon>
        <taxon>Comamonadaceae</taxon>
        <taxon>Caenimonas</taxon>
    </lineage>
</organism>
<sequence>MKLFLCGDVMTGRGIDQVLPHPSRPQLFESWVKSAVEYVALAERSAGPIGRGQDFGYPWGDALAVLAQQRPDARIVNLETAVTTSEDAQPGKGIHYRMHPGNVPCLARAAIDCCVLANNHVLDWGHAGLAQTLASLHGAGLRTAGAGGNAQEAAAPAVIALPQGRVLVFAFADESSGVPRGWAAGRTHGGVNLLESLSLHTADGICRAVAAQRKPGDVVVVSLHWGGNWGFEIPPEHSAFARRLLDGGGADIVHGHSSHHVKGIEVHGGKPILYGCGDFLNDYEGIGGYGEFRGELSLMYFPELDAATGKLQRLQAVPMRTRRLRLERAPAEGAAWLRTTLDREGRALGTRVVAADDGGALALAW</sequence>
<comment type="similarity">
    <text evidence="1">Belongs to the CapA family.</text>
</comment>
<dbReference type="PANTHER" id="PTHR33393">
    <property type="entry name" value="POLYGLUTAMINE SYNTHESIS ACCESSORY PROTEIN RV0574C-RELATED"/>
    <property type="match status" value="1"/>
</dbReference>
<dbReference type="PANTHER" id="PTHR33393:SF11">
    <property type="entry name" value="POLYGLUTAMINE SYNTHESIS ACCESSORY PROTEIN RV0574C-RELATED"/>
    <property type="match status" value="1"/>
</dbReference>
<reference evidence="4" key="1">
    <citation type="journal article" date="2019" name="Int. J. Syst. Evol. Microbiol.">
        <title>The Global Catalogue of Microorganisms (GCM) 10K type strain sequencing project: providing services to taxonomists for standard genome sequencing and annotation.</title>
        <authorList>
            <consortium name="The Broad Institute Genomics Platform"/>
            <consortium name="The Broad Institute Genome Sequencing Center for Infectious Disease"/>
            <person name="Wu L."/>
            <person name="Ma J."/>
        </authorList>
    </citation>
    <scope>NUCLEOTIDE SEQUENCE [LARGE SCALE GENOMIC DNA]</scope>
    <source>
        <strain evidence="4">CCUG 57401</strain>
    </source>
</reference>
<gene>
    <name evidence="3" type="ORF">ACFPOE_19460</name>
</gene>
<evidence type="ECO:0000256" key="1">
    <source>
        <dbReference type="ARBA" id="ARBA00005662"/>
    </source>
</evidence>
<accession>A0ABW0NGE8</accession>
<dbReference type="InterPro" id="IPR019079">
    <property type="entry name" value="Capsule_synth_CapA"/>
</dbReference>